<evidence type="ECO:0000313" key="2">
    <source>
        <dbReference type="Proteomes" id="UP000323506"/>
    </source>
</evidence>
<dbReference type="AlphaFoldDB" id="A0A5D2B401"/>
<dbReference type="Proteomes" id="UP000323506">
    <property type="component" value="Chromosome D10"/>
</dbReference>
<sequence length="130" mass="14976">MECSTTTSCLYYERNIHRFQGQLDASRDNHIAVPLLLASSKVWSLPPMQLNLSPEDFLLQVGIIWVSERNALQHPVIYVMRETYRFLEQLDASRANCITVPTLLASRVWPLPVLQLNLSPKGNKLEFFFN</sequence>
<gene>
    <name evidence="1" type="ORF">ES288_D10G159100v1</name>
</gene>
<reference evidence="1 2" key="1">
    <citation type="submission" date="2019-06" db="EMBL/GenBank/DDBJ databases">
        <title>WGS assembly of Gossypium darwinii.</title>
        <authorList>
            <person name="Chen Z.J."/>
            <person name="Sreedasyam A."/>
            <person name="Ando A."/>
            <person name="Song Q."/>
            <person name="De L."/>
            <person name="Hulse-Kemp A."/>
            <person name="Ding M."/>
            <person name="Ye W."/>
            <person name="Kirkbride R."/>
            <person name="Jenkins J."/>
            <person name="Plott C."/>
            <person name="Lovell J."/>
            <person name="Lin Y.-M."/>
            <person name="Vaughn R."/>
            <person name="Liu B."/>
            <person name="Li W."/>
            <person name="Simpson S."/>
            <person name="Scheffler B."/>
            <person name="Saski C."/>
            <person name="Grover C."/>
            <person name="Hu G."/>
            <person name="Conover J."/>
            <person name="Carlson J."/>
            <person name="Shu S."/>
            <person name="Boston L."/>
            <person name="Williams M."/>
            <person name="Peterson D."/>
            <person name="Mcgee K."/>
            <person name="Jones D."/>
            <person name="Wendel J."/>
            <person name="Stelly D."/>
            <person name="Grimwood J."/>
            <person name="Schmutz J."/>
        </authorList>
    </citation>
    <scope>NUCLEOTIDE SEQUENCE [LARGE SCALE GENOMIC DNA]</scope>
    <source>
        <strain evidence="1">1808015.09</strain>
    </source>
</reference>
<organism evidence="1 2">
    <name type="scientific">Gossypium darwinii</name>
    <name type="common">Darwin's cotton</name>
    <name type="synonym">Gossypium barbadense var. darwinii</name>
    <dbReference type="NCBI Taxonomy" id="34276"/>
    <lineage>
        <taxon>Eukaryota</taxon>
        <taxon>Viridiplantae</taxon>
        <taxon>Streptophyta</taxon>
        <taxon>Embryophyta</taxon>
        <taxon>Tracheophyta</taxon>
        <taxon>Spermatophyta</taxon>
        <taxon>Magnoliopsida</taxon>
        <taxon>eudicotyledons</taxon>
        <taxon>Gunneridae</taxon>
        <taxon>Pentapetalae</taxon>
        <taxon>rosids</taxon>
        <taxon>malvids</taxon>
        <taxon>Malvales</taxon>
        <taxon>Malvaceae</taxon>
        <taxon>Malvoideae</taxon>
        <taxon>Gossypium</taxon>
    </lineage>
</organism>
<keyword evidence="2" id="KW-1185">Reference proteome</keyword>
<protein>
    <submittedName>
        <fullName evidence="1">Uncharacterized protein</fullName>
    </submittedName>
</protein>
<evidence type="ECO:0000313" key="1">
    <source>
        <dbReference type="EMBL" id="TYG50246.1"/>
    </source>
</evidence>
<dbReference type="EMBL" id="CM017710">
    <property type="protein sequence ID" value="TYG50246.1"/>
    <property type="molecule type" value="Genomic_DNA"/>
</dbReference>
<proteinExistence type="predicted"/>
<accession>A0A5D2B401</accession>
<name>A0A5D2B401_GOSDA</name>